<dbReference type="AlphaFoldDB" id="A0A9P5RWG1"/>
<dbReference type="EMBL" id="JAAAUQ010000854">
    <property type="protein sequence ID" value="KAF9147173.1"/>
    <property type="molecule type" value="Genomic_DNA"/>
</dbReference>
<dbReference type="Proteomes" id="UP000748756">
    <property type="component" value="Unassembled WGS sequence"/>
</dbReference>
<reference evidence="1" key="1">
    <citation type="journal article" date="2020" name="Fungal Divers.">
        <title>Resolving the Mortierellaceae phylogeny through synthesis of multi-gene phylogenetics and phylogenomics.</title>
        <authorList>
            <person name="Vandepol N."/>
            <person name="Liber J."/>
            <person name="Desiro A."/>
            <person name="Na H."/>
            <person name="Kennedy M."/>
            <person name="Barry K."/>
            <person name="Grigoriev I.V."/>
            <person name="Miller A.N."/>
            <person name="O'Donnell K."/>
            <person name="Stajich J.E."/>
            <person name="Bonito G."/>
        </authorList>
    </citation>
    <scope>NUCLEOTIDE SEQUENCE</scope>
    <source>
        <strain evidence="1">NRRL 6426</strain>
    </source>
</reference>
<evidence type="ECO:0000313" key="1">
    <source>
        <dbReference type="EMBL" id="KAF9147173.1"/>
    </source>
</evidence>
<keyword evidence="2" id="KW-1185">Reference proteome</keyword>
<comment type="caution">
    <text evidence="1">The sequence shown here is derived from an EMBL/GenBank/DDBJ whole genome shotgun (WGS) entry which is preliminary data.</text>
</comment>
<protein>
    <submittedName>
        <fullName evidence="1">Uncharacterized protein</fullName>
    </submittedName>
</protein>
<organism evidence="1 2">
    <name type="scientific">Linnemannia schmuckeri</name>
    <dbReference type="NCBI Taxonomy" id="64567"/>
    <lineage>
        <taxon>Eukaryota</taxon>
        <taxon>Fungi</taxon>
        <taxon>Fungi incertae sedis</taxon>
        <taxon>Mucoromycota</taxon>
        <taxon>Mortierellomycotina</taxon>
        <taxon>Mortierellomycetes</taxon>
        <taxon>Mortierellales</taxon>
        <taxon>Mortierellaceae</taxon>
        <taxon>Linnemannia</taxon>
    </lineage>
</organism>
<name>A0A9P5RWG1_9FUNG</name>
<gene>
    <name evidence="1" type="ORF">BG015_011222</name>
</gene>
<accession>A0A9P5RWG1</accession>
<evidence type="ECO:0000313" key="2">
    <source>
        <dbReference type="Proteomes" id="UP000748756"/>
    </source>
</evidence>
<proteinExistence type="predicted"/>
<sequence>MYAIIDQNDCNRNIARFALKRNLDTILDLGAEQEITVDGLSGLYIVPMQYRMDESISVAREWLQSAFEDFGFIQPTLPKDDPVATNSNTGF</sequence>